<gene>
    <name evidence="1" type="ORF">NLI96_g6791</name>
</gene>
<evidence type="ECO:0000313" key="1">
    <source>
        <dbReference type="EMBL" id="KAJ3482725.1"/>
    </source>
</evidence>
<dbReference type="SUPFAM" id="SSF51735">
    <property type="entry name" value="NAD(P)-binding Rossmann-fold domains"/>
    <property type="match status" value="1"/>
</dbReference>
<accession>A0AAD5YFL4</accession>
<name>A0AAD5YFL4_9APHY</name>
<organism evidence="1 2">
    <name type="scientific">Meripilus lineatus</name>
    <dbReference type="NCBI Taxonomy" id="2056292"/>
    <lineage>
        <taxon>Eukaryota</taxon>
        <taxon>Fungi</taxon>
        <taxon>Dikarya</taxon>
        <taxon>Basidiomycota</taxon>
        <taxon>Agaricomycotina</taxon>
        <taxon>Agaricomycetes</taxon>
        <taxon>Polyporales</taxon>
        <taxon>Meripilaceae</taxon>
        <taxon>Meripilus</taxon>
    </lineage>
</organism>
<sequence length="208" mass="22921">MPSWAILPPNASEKTTTLIHTDFTSYSPDVSRQLSQHDACIWAQGKSVLGMSEADYTKLTHDSPLAMAKALREAGVGRDRNDGEPFRFVYVSGEHADAESSRMWARVKGTTEKDLAAFCDEVQGMKAHSIRPGFIPPSTKYPNDAANQRGWGEVLLSRVAQPIFSTFVPSLYIPVEELGKAAVGIAKGLWPDVDLFRNTKLREVAKQV</sequence>
<protein>
    <submittedName>
        <fullName evidence="1">Uncharacterized protein</fullName>
    </submittedName>
</protein>
<comment type="caution">
    <text evidence="1">The sequence shown here is derived from an EMBL/GenBank/DDBJ whole genome shotgun (WGS) entry which is preliminary data.</text>
</comment>
<dbReference type="PANTHER" id="PTHR14097">
    <property type="entry name" value="OXIDOREDUCTASE HTATIP2"/>
    <property type="match status" value="1"/>
</dbReference>
<reference evidence="1" key="1">
    <citation type="submission" date="2022-07" db="EMBL/GenBank/DDBJ databases">
        <title>Genome Sequence of Physisporinus lineatus.</title>
        <authorList>
            <person name="Buettner E."/>
        </authorList>
    </citation>
    <scope>NUCLEOTIDE SEQUENCE</scope>
    <source>
        <strain evidence="1">VT162</strain>
    </source>
</reference>
<proteinExistence type="predicted"/>
<dbReference type="Gene3D" id="3.40.50.720">
    <property type="entry name" value="NAD(P)-binding Rossmann-like Domain"/>
    <property type="match status" value="1"/>
</dbReference>
<evidence type="ECO:0000313" key="2">
    <source>
        <dbReference type="Proteomes" id="UP001212997"/>
    </source>
</evidence>
<dbReference type="InterPro" id="IPR036291">
    <property type="entry name" value="NAD(P)-bd_dom_sf"/>
</dbReference>
<keyword evidence="2" id="KW-1185">Reference proteome</keyword>
<dbReference type="EMBL" id="JANAWD010000260">
    <property type="protein sequence ID" value="KAJ3482725.1"/>
    <property type="molecule type" value="Genomic_DNA"/>
</dbReference>
<dbReference type="Proteomes" id="UP001212997">
    <property type="component" value="Unassembled WGS sequence"/>
</dbReference>
<dbReference type="AlphaFoldDB" id="A0AAD5YFL4"/>
<dbReference type="PANTHER" id="PTHR14097:SF8">
    <property type="entry name" value="NAD(P)-BINDING DOMAIN-CONTAINING PROTEIN"/>
    <property type="match status" value="1"/>
</dbReference>